<evidence type="ECO:0000313" key="5">
    <source>
        <dbReference type="EMBL" id="MBB3208381.1"/>
    </source>
</evidence>
<dbReference type="Pfam" id="PF00722">
    <property type="entry name" value="Glyco_hydro_16"/>
    <property type="match status" value="1"/>
</dbReference>
<keyword evidence="6" id="KW-1185">Reference proteome</keyword>
<dbReference type="InterPro" id="IPR013320">
    <property type="entry name" value="ConA-like_dom_sf"/>
</dbReference>
<dbReference type="PANTHER" id="PTHR10963:SF55">
    <property type="entry name" value="GLYCOSIDE HYDROLASE FAMILY 16 PROTEIN"/>
    <property type="match status" value="1"/>
</dbReference>
<sequence length="495" mass="55980">MRIASQNFSVARNLLGISLLLFASANTQAQDNHLTSKAPAPKHPGTVSPASDPSNSGNWSLREDISDEFEGDEIDQSKWFVEGNNGDYYIWKGRAPSQFAPHNVIVEDGKLKIRSQWEPAFNFAKDEGHEGNTYRTHEGKDVPVTTGGVVSRKRFLNGYMEVKSKPGDSAMTAAFWAIGYESELDIYEQMGNPNAGNDIQEDSTKMSVHDWQPPAKRPTRKFGYKKKLPYRVADDFHVFGCEWGEDYLKCFIDGELVYETTQEQEGKNWVLTNPLEIWLDSEIFVWLGLPTEDELPTDFEIEYLRVWQQSQSNLLDRAFFGFEGPFLFQENPRPLDLVPESSVNNDYQQFWRINDASAKHFSIVRHKEFASGTRSLMLTTEDELSANDVFVEGPEGSVDIAAGTYDFTVKVWVDSNSTAEKIQFSLADPTFELPAIDLTSCEKGEWVTVTQSFTKEQSSTDSDRLKISIDRVNTPSGKNLIYLDEIAIQRSEASK</sequence>
<feature type="chain" id="PRO_5030676560" evidence="3">
    <location>
        <begin position="30"/>
        <end position="495"/>
    </location>
</feature>
<dbReference type="SUPFAM" id="SSF49899">
    <property type="entry name" value="Concanavalin A-like lectins/glucanases"/>
    <property type="match status" value="1"/>
</dbReference>
<dbReference type="GO" id="GO:0004553">
    <property type="term" value="F:hydrolase activity, hydrolyzing O-glycosyl compounds"/>
    <property type="evidence" value="ECO:0007669"/>
    <property type="project" value="InterPro"/>
</dbReference>
<dbReference type="GO" id="GO:0005975">
    <property type="term" value="P:carbohydrate metabolic process"/>
    <property type="evidence" value="ECO:0007669"/>
    <property type="project" value="InterPro"/>
</dbReference>
<name>A0A7W5E1F8_9BACT</name>
<proteinExistence type="inferred from homology"/>
<dbReference type="Gene3D" id="2.60.120.200">
    <property type="match status" value="1"/>
</dbReference>
<feature type="region of interest" description="Disordered" evidence="2">
    <location>
        <begin position="32"/>
        <end position="60"/>
    </location>
</feature>
<dbReference type="RefSeq" id="WP_246420273.1">
    <property type="nucleotide sequence ID" value="NZ_JACHXU010000015.1"/>
</dbReference>
<evidence type="ECO:0000256" key="3">
    <source>
        <dbReference type="SAM" id="SignalP"/>
    </source>
</evidence>
<reference evidence="5 6" key="1">
    <citation type="submission" date="2020-08" db="EMBL/GenBank/DDBJ databases">
        <title>Genomic Encyclopedia of Type Strains, Phase III (KMG-III): the genomes of soil and plant-associated and newly described type strains.</title>
        <authorList>
            <person name="Whitman W."/>
        </authorList>
    </citation>
    <scope>NUCLEOTIDE SEQUENCE [LARGE SCALE GENOMIC DNA]</scope>
    <source>
        <strain evidence="5 6">CECT 8075</strain>
    </source>
</reference>
<evidence type="ECO:0000313" key="6">
    <source>
        <dbReference type="Proteomes" id="UP000536179"/>
    </source>
</evidence>
<comment type="caution">
    <text evidence="5">The sequence shown here is derived from an EMBL/GenBank/DDBJ whole genome shotgun (WGS) entry which is preliminary data.</text>
</comment>
<comment type="similarity">
    <text evidence="1">Belongs to the glycosyl hydrolase 16 family.</text>
</comment>
<dbReference type="PROSITE" id="PS51762">
    <property type="entry name" value="GH16_2"/>
    <property type="match status" value="1"/>
</dbReference>
<dbReference type="EMBL" id="JACHXU010000015">
    <property type="protein sequence ID" value="MBB3208381.1"/>
    <property type="molecule type" value="Genomic_DNA"/>
</dbReference>
<evidence type="ECO:0000256" key="2">
    <source>
        <dbReference type="SAM" id="MobiDB-lite"/>
    </source>
</evidence>
<gene>
    <name evidence="5" type="ORF">FHS27_004209</name>
</gene>
<feature type="signal peptide" evidence="3">
    <location>
        <begin position="1"/>
        <end position="29"/>
    </location>
</feature>
<dbReference type="Gene3D" id="2.60.120.260">
    <property type="entry name" value="Galactose-binding domain-like"/>
    <property type="match status" value="1"/>
</dbReference>
<dbReference type="InterPro" id="IPR050546">
    <property type="entry name" value="Glycosyl_Hydrlase_16"/>
</dbReference>
<evidence type="ECO:0000259" key="4">
    <source>
        <dbReference type="PROSITE" id="PS51762"/>
    </source>
</evidence>
<dbReference type="PANTHER" id="PTHR10963">
    <property type="entry name" value="GLYCOSYL HYDROLASE-RELATED"/>
    <property type="match status" value="1"/>
</dbReference>
<evidence type="ECO:0000256" key="1">
    <source>
        <dbReference type="ARBA" id="ARBA00006865"/>
    </source>
</evidence>
<keyword evidence="3" id="KW-0732">Signal</keyword>
<accession>A0A7W5E1F8</accession>
<dbReference type="Proteomes" id="UP000536179">
    <property type="component" value="Unassembled WGS sequence"/>
</dbReference>
<feature type="domain" description="GH16" evidence="4">
    <location>
        <begin position="33"/>
        <end position="312"/>
    </location>
</feature>
<organism evidence="5 6">
    <name type="scientific">Aporhodopirellula rubra</name>
    <dbReference type="NCBI Taxonomy" id="980271"/>
    <lineage>
        <taxon>Bacteria</taxon>
        <taxon>Pseudomonadati</taxon>
        <taxon>Planctomycetota</taxon>
        <taxon>Planctomycetia</taxon>
        <taxon>Pirellulales</taxon>
        <taxon>Pirellulaceae</taxon>
        <taxon>Aporhodopirellula</taxon>
    </lineage>
</organism>
<dbReference type="InterPro" id="IPR000757">
    <property type="entry name" value="Beta-glucanase-like"/>
</dbReference>
<feature type="compositionally biased region" description="Polar residues" evidence="2">
    <location>
        <begin position="48"/>
        <end position="59"/>
    </location>
</feature>
<protein>
    <submittedName>
        <fullName evidence="5">Beta-glucanase (GH16 family)</fullName>
    </submittedName>
</protein>
<dbReference type="AlphaFoldDB" id="A0A7W5E1F8"/>